<organism evidence="2 3">
    <name type="scientific">Christensenella hongkongensis</name>
    <dbReference type="NCBI Taxonomy" id="270498"/>
    <lineage>
        <taxon>Bacteria</taxon>
        <taxon>Bacillati</taxon>
        <taxon>Bacillota</taxon>
        <taxon>Clostridia</taxon>
        <taxon>Christensenellales</taxon>
        <taxon>Christensenellaceae</taxon>
        <taxon>Christensenella</taxon>
    </lineage>
</organism>
<reference evidence="2 3" key="1">
    <citation type="submission" date="2015-04" db="EMBL/GenBank/DDBJ databases">
        <title>Draft genome sequence of bacteremic isolate Catabacter hongkongensis type strain HKU16T.</title>
        <authorList>
            <person name="Lau S.K."/>
            <person name="Teng J.L."/>
            <person name="Huang Y."/>
            <person name="Curreem S.O."/>
            <person name="Tsui S.K."/>
            <person name="Woo P.C."/>
        </authorList>
    </citation>
    <scope>NUCLEOTIDE SEQUENCE [LARGE SCALE GENOMIC DNA]</scope>
    <source>
        <strain evidence="2 3">HKU16</strain>
    </source>
</reference>
<gene>
    <name evidence="2" type="ORF">CHK_1001</name>
</gene>
<evidence type="ECO:0000313" key="3">
    <source>
        <dbReference type="Proteomes" id="UP000034076"/>
    </source>
</evidence>
<evidence type="ECO:0000256" key="1">
    <source>
        <dbReference type="SAM" id="MobiDB-lite"/>
    </source>
</evidence>
<keyword evidence="3" id="KW-1185">Reference proteome</keyword>
<dbReference type="EMBL" id="LAYJ01000076">
    <property type="protein sequence ID" value="KKI51509.1"/>
    <property type="molecule type" value="Genomic_DNA"/>
</dbReference>
<accession>A0A0M2NG63</accession>
<dbReference type="Proteomes" id="UP000034076">
    <property type="component" value="Unassembled WGS sequence"/>
</dbReference>
<comment type="caution">
    <text evidence="2">The sequence shown here is derived from an EMBL/GenBank/DDBJ whole genome shotgun (WGS) entry which is preliminary data.</text>
</comment>
<protein>
    <submittedName>
        <fullName evidence="2">Uncharacterized protein</fullName>
    </submittedName>
</protein>
<feature type="region of interest" description="Disordered" evidence="1">
    <location>
        <begin position="1"/>
        <end position="22"/>
    </location>
</feature>
<feature type="compositionally biased region" description="Basic and acidic residues" evidence="1">
    <location>
        <begin position="10"/>
        <end position="22"/>
    </location>
</feature>
<proteinExistence type="predicted"/>
<sequence>MVEQMKFKLKSGEDGADRQNEMDERSAVLKRIARGIPVACADECGNAYLRYLDGSRKYVN</sequence>
<dbReference type="STRING" id="270498.CHK_1001"/>
<name>A0A0M2NG63_9FIRM</name>
<dbReference type="RefSeq" id="WP_046442909.1">
    <property type="nucleotide sequence ID" value="NZ_LAYJ01000076.1"/>
</dbReference>
<evidence type="ECO:0000313" key="2">
    <source>
        <dbReference type="EMBL" id="KKI51509.1"/>
    </source>
</evidence>
<dbReference type="AlphaFoldDB" id="A0A0M2NG63"/>